<organism evidence="2">
    <name type="scientific">Kwoniella bestiolae CBS 10118</name>
    <dbReference type="NCBI Taxonomy" id="1296100"/>
    <lineage>
        <taxon>Eukaryota</taxon>
        <taxon>Fungi</taxon>
        <taxon>Dikarya</taxon>
        <taxon>Basidiomycota</taxon>
        <taxon>Agaricomycotina</taxon>
        <taxon>Tremellomycetes</taxon>
        <taxon>Tremellales</taxon>
        <taxon>Cryptococcaceae</taxon>
        <taxon>Kwoniella</taxon>
    </lineage>
</organism>
<evidence type="ECO:0000313" key="2">
    <source>
        <dbReference type="EMBL" id="OCF26746.1"/>
    </source>
</evidence>
<feature type="region of interest" description="Disordered" evidence="1">
    <location>
        <begin position="28"/>
        <end position="61"/>
    </location>
</feature>
<dbReference type="Proteomes" id="UP000092730">
    <property type="component" value="Chromosome 1"/>
</dbReference>
<gene>
    <name evidence="2" type="ORF">I302_04434</name>
    <name evidence="3" type="ORF">I302_101058</name>
</gene>
<dbReference type="GeneID" id="30208833"/>
<evidence type="ECO:0000256" key="1">
    <source>
        <dbReference type="SAM" id="MobiDB-lite"/>
    </source>
</evidence>
<protein>
    <submittedName>
        <fullName evidence="2">Uncharacterized protein</fullName>
    </submittedName>
</protein>
<dbReference type="EMBL" id="KI894020">
    <property type="protein sequence ID" value="OCF26746.1"/>
    <property type="molecule type" value="Genomic_DNA"/>
</dbReference>
<reference evidence="3" key="4">
    <citation type="submission" date="2024-02" db="EMBL/GenBank/DDBJ databases">
        <title>Comparative genomics of Cryptococcus and Kwoniella reveals pathogenesis evolution and contrasting modes of karyotype evolution via chromosome fusion or intercentromeric recombination.</title>
        <authorList>
            <person name="Coelho M.A."/>
            <person name="David-Palma M."/>
            <person name="Shea T."/>
            <person name="Bowers K."/>
            <person name="McGinley-Smith S."/>
            <person name="Mohammad A.W."/>
            <person name="Gnirke A."/>
            <person name="Yurkov A.M."/>
            <person name="Nowrousian M."/>
            <person name="Sun S."/>
            <person name="Cuomo C.A."/>
            <person name="Heitman J."/>
        </authorList>
    </citation>
    <scope>NUCLEOTIDE SEQUENCE</scope>
    <source>
        <strain evidence="3">CBS 10118</strain>
    </source>
</reference>
<evidence type="ECO:0000313" key="3">
    <source>
        <dbReference type="EMBL" id="WVW79094.1"/>
    </source>
</evidence>
<dbReference type="AlphaFoldDB" id="A0A1B9G6V0"/>
<reference evidence="2" key="1">
    <citation type="submission" date="2013-07" db="EMBL/GenBank/DDBJ databases">
        <title>The Genome Sequence of Cryptococcus bestiolae CBS10118.</title>
        <authorList>
            <consortium name="The Broad Institute Genome Sequencing Platform"/>
            <person name="Cuomo C."/>
            <person name="Litvintseva A."/>
            <person name="Chen Y."/>
            <person name="Heitman J."/>
            <person name="Sun S."/>
            <person name="Springer D."/>
            <person name="Dromer F."/>
            <person name="Young S.K."/>
            <person name="Zeng Q."/>
            <person name="Gargeya S."/>
            <person name="Fitzgerald M."/>
            <person name="Abouelleil A."/>
            <person name="Alvarado L."/>
            <person name="Berlin A.M."/>
            <person name="Chapman S.B."/>
            <person name="Dewar J."/>
            <person name="Goldberg J."/>
            <person name="Griggs A."/>
            <person name="Gujja S."/>
            <person name="Hansen M."/>
            <person name="Howarth C."/>
            <person name="Imamovic A."/>
            <person name="Larimer J."/>
            <person name="McCowan C."/>
            <person name="Murphy C."/>
            <person name="Pearson M."/>
            <person name="Priest M."/>
            <person name="Roberts A."/>
            <person name="Saif S."/>
            <person name="Shea T."/>
            <person name="Sykes S."/>
            <person name="Wortman J."/>
            <person name="Nusbaum C."/>
            <person name="Birren B."/>
        </authorList>
    </citation>
    <scope>NUCLEOTIDE SEQUENCE [LARGE SCALE GENOMIC DNA]</scope>
    <source>
        <strain evidence="2">CBS 10118</strain>
    </source>
</reference>
<dbReference type="RefSeq" id="XP_019047816.1">
    <property type="nucleotide sequence ID" value="XM_019191068.1"/>
</dbReference>
<dbReference type="VEuPathDB" id="FungiDB:I302_04434"/>
<accession>A0A1B9G6V0</accession>
<reference evidence="2" key="3">
    <citation type="submission" date="2014-01" db="EMBL/GenBank/DDBJ databases">
        <title>Evolution of pathogenesis and genome organization in the Tremellales.</title>
        <authorList>
            <person name="Cuomo C."/>
            <person name="Litvintseva A."/>
            <person name="Heitman J."/>
            <person name="Chen Y."/>
            <person name="Sun S."/>
            <person name="Springer D."/>
            <person name="Dromer F."/>
            <person name="Young S."/>
            <person name="Zeng Q."/>
            <person name="Chapman S."/>
            <person name="Gujja S."/>
            <person name="Saif S."/>
            <person name="Birren B."/>
        </authorList>
    </citation>
    <scope>NUCLEOTIDE SEQUENCE</scope>
    <source>
        <strain evidence="2">CBS 10118</strain>
    </source>
</reference>
<sequence>MEDDSRYSRAAASSNRVLTDQVQTIARTDAQEGSQTHIEASSFPGHRRADTAEEDDSEIRTQSVGVTYTKYPRTNFQVFMTCTAPPNPRIVKRRREIHFTGTGCG</sequence>
<name>A0A1B9G6V0_9TREE</name>
<evidence type="ECO:0000313" key="4">
    <source>
        <dbReference type="Proteomes" id="UP000092730"/>
    </source>
</evidence>
<proteinExistence type="predicted"/>
<dbReference type="KEGG" id="kbi:30208833"/>
<dbReference type="EMBL" id="CP144541">
    <property type="protein sequence ID" value="WVW79094.1"/>
    <property type="molecule type" value="Genomic_DNA"/>
</dbReference>
<keyword evidence="4" id="KW-1185">Reference proteome</keyword>
<feature type="compositionally biased region" description="Polar residues" evidence="1">
    <location>
        <begin position="28"/>
        <end position="39"/>
    </location>
</feature>
<reference evidence="3" key="2">
    <citation type="submission" date="2013-07" db="EMBL/GenBank/DDBJ databases">
        <authorList>
            <consortium name="The Broad Institute Genome Sequencing Platform"/>
            <person name="Cuomo C."/>
            <person name="Litvintseva A."/>
            <person name="Chen Y."/>
            <person name="Heitman J."/>
            <person name="Sun S."/>
            <person name="Springer D."/>
            <person name="Dromer F."/>
            <person name="Young S.K."/>
            <person name="Zeng Q."/>
            <person name="Gargeya S."/>
            <person name="Fitzgerald M."/>
            <person name="Abouelleil A."/>
            <person name="Alvarado L."/>
            <person name="Berlin A.M."/>
            <person name="Chapman S.B."/>
            <person name="Dewar J."/>
            <person name="Goldberg J."/>
            <person name="Griggs A."/>
            <person name="Gujja S."/>
            <person name="Hansen M."/>
            <person name="Howarth C."/>
            <person name="Imamovic A."/>
            <person name="Larimer J."/>
            <person name="McCowan C."/>
            <person name="Murphy C."/>
            <person name="Pearson M."/>
            <person name="Priest M."/>
            <person name="Roberts A."/>
            <person name="Saif S."/>
            <person name="Shea T."/>
            <person name="Sykes S."/>
            <person name="Wortman J."/>
            <person name="Nusbaum C."/>
            <person name="Birren B."/>
        </authorList>
    </citation>
    <scope>NUCLEOTIDE SEQUENCE</scope>
    <source>
        <strain evidence="3">CBS 10118</strain>
    </source>
</reference>